<protein>
    <recommendedName>
        <fullName evidence="5">Microtubule associated tumor suppressor candidate 2a</fullName>
    </recommendedName>
</protein>
<feature type="compositionally biased region" description="Basic and acidic residues" evidence="2">
    <location>
        <begin position="893"/>
        <end position="914"/>
    </location>
</feature>
<feature type="region of interest" description="Disordered" evidence="2">
    <location>
        <begin position="755"/>
        <end position="914"/>
    </location>
</feature>
<dbReference type="PANTHER" id="PTHR24200">
    <property type="entry name" value="TOUCAN, ISOFORM A"/>
    <property type="match status" value="1"/>
</dbReference>
<dbReference type="CTD" id="556195"/>
<keyword evidence="1" id="KW-0175">Coiled coil</keyword>
<dbReference type="PANTHER" id="PTHR24200:SF15">
    <property type="entry name" value="MICROTUBULE-ASSOCIATED TUMOR SUPPRESSOR CANDIDATE 2-LIKE ISOFORM X1"/>
    <property type="match status" value="1"/>
</dbReference>
<dbReference type="InterPro" id="IPR051293">
    <property type="entry name" value="MTUS1/CCDC69"/>
</dbReference>
<dbReference type="GO" id="GO:0005737">
    <property type="term" value="C:cytoplasm"/>
    <property type="evidence" value="ECO:0007669"/>
    <property type="project" value="TreeGrafter"/>
</dbReference>
<reference evidence="3 4" key="1">
    <citation type="submission" date="2020-10" db="EMBL/GenBank/DDBJ databases">
        <title>Pygocentrus nattereri (red-bellied piranha) genome, fPygNat1, primary haplotype.</title>
        <authorList>
            <person name="Myers G."/>
            <person name="Meyer A."/>
            <person name="Karagic N."/>
            <person name="Pippel M."/>
            <person name="Winkler S."/>
            <person name="Tracey A."/>
            <person name="Wood J."/>
            <person name="Formenti G."/>
            <person name="Howe K."/>
            <person name="Fedrigo O."/>
            <person name="Jarvis E.D."/>
        </authorList>
    </citation>
    <scope>NUCLEOTIDE SEQUENCE [LARGE SCALE GENOMIC DNA]</scope>
</reference>
<dbReference type="OMA" id="GSEQQCM"/>
<feature type="compositionally biased region" description="Low complexity" evidence="2">
    <location>
        <begin position="517"/>
        <end position="526"/>
    </location>
</feature>
<feature type="compositionally biased region" description="Polar residues" evidence="2">
    <location>
        <begin position="215"/>
        <end position="225"/>
    </location>
</feature>
<feature type="region of interest" description="Disordered" evidence="2">
    <location>
        <begin position="94"/>
        <end position="170"/>
    </location>
</feature>
<feature type="region of interest" description="Disordered" evidence="2">
    <location>
        <begin position="517"/>
        <end position="538"/>
    </location>
</feature>
<evidence type="ECO:0000313" key="4">
    <source>
        <dbReference type="Proteomes" id="UP001501920"/>
    </source>
</evidence>
<name>A0A3B4EKR1_PYGNA</name>
<dbReference type="Ensembl" id="ENSPNAT00000029288.2">
    <property type="protein sequence ID" value="ENSPNAP00000035791.2"/>
    <property type="gene ID" value="ENSPNAG00000006773.2"/>
</dbReference>
<feature type="compositionally biased region" description="Polar residues" evidence="2">
    <location>
        <begin position="111"/>
        <end position="133"/>
    </location>
</feature>
<keyword evidence="4" id="KW-1185">Reference proteome</keyword>
<feature type="compositionally biased region" description="Low complexity" evidence="2">
    <location>
        <begin position="755"/>
        <end position="765"/>
    </location>
</feature>
<feature type="compositionally biased region" description="Low complexity" evidence="2">
    <location>
        <begin position="679"/>
        <end position="701"/>
    </location>
</feature>
<evidence type="ECO:0008006" key="5">
    <source>
        <dbReference type="Google" id="ProtNLM"/>
    </source>
</evidence>
<organism evidence="3 4">
    <name type="scientific">Pygocentrus nattereri</name>
    <name type="common">Red-bellied piranha</name>
    <dbReference type="NCBI Taxonomy" id="42514"/>
    <lineage>
        <taxon>Eukaryota</taxon>
        <taxon>Metazoa</taxon>
        <taxon>Chordata</taxon>
        <taxon>Craniata</taxon>
        <taxon>Vertebrata</taxon>
        <taxon>Euteleostomi</taxon>
        <taxon>Actinopterygii</taxon>
        <taxon>Neopterygii</taxon>
        <taxon>Teleostei</taxon>
        <taxon>Ostariophysi</taxon>
        <taxon>Characiformes</taxon>
        <taxon>Characoidei</taxon>
        <taxon>Pygocentrus</taxon>
    </lineage>
</organism>
<feature type="compositionally biased region" description="Basic and acidic residues" evidence="2">
    <location>
        <begin position="8"/>
        <end position="20"/>
    </location>
</feature>
<accession>A0A3B4EKR1</accession>
<proteinExistence type="predicted"/>
<dbReference type="GeneID" id="108410630"/>
<dbReference type="GO" id="GO:0005634">
    <property type="term" value="C:nucleus"/>
    <property type="evidence" value="ECO:0007669"/>
    <property type="project" value="TreeGrafter"/>
</dbReference>
<sequence length="1333" mass="146639">MSVQDEVGDLRDGLHKEIKNNNKQPFLPSDGDANANQITMEESHIEGDSPLPPLLSHSSAQERIIIWGTHAHSEDPELEEFELLECQELEEFLKEGQQGDTGKERAKKTCQRQSALVSPGSASNSPRTDQNANHSREMDVDQTAQPLDLRTSVSRSGRQRSLREARSGSENNVFVSTLSAVSSLSGSLASALDSAGRTHPPSSLPSKPTSDKCRIQQQATQQSLIFMTRSREQPRVMDQNHNSTTIAQEPHRSSTENGNYPADQQGRSADKEQSRQENGLSSKFQRNLERVPPSRRQLVRPLSPETEQRVTSGHLGHTDAIQEQHPFCSSNNAGPKASSHPSDPKEPAEINSNVQSLSSGSGIQPSQTSAKSGSILRRQGSVEHAASPLDRKNHFNRRAYSSPTRPSTPPSPKTTGSPQRRPPMSPVRTRVPARAPQLGYGASQGYNSGLRPPVKTTINMSVQNTVPQQGSTETTSPPKCPPKPKSVRPKIITYIRKSPQVKTQALEAPYEVSSLPSRLSACSSSPNPKPAASGESAGAPVLSASNLLYDKYRQELQKARLLSPGLMVSGIKAPSHTMPQKATGRTHSFYGSLSNKYPPTGIGRSPATLGPPACGTEDPSETQIANQETGAIFRPARTLRPQLGLGAVNRAPSTAVKSRIFTGQKSPLALNQPVQAVTPSVTAPATPPTTSSVTPSGTPSTQSPPEPSDQRKATASSLAVKSLLPKPASSGLRPPGYSRLPPARLAAFGFVRSSSVSSVSSNHSTDSTRSDPCRPAYRPGSVSDDPPFHRVITEPCTDGPRVPCRSSPQPPSTPVPTRRPLLPPPPSSPAGSRKEFQKTDGSRSAQSSPKRLAVVTPKPQSPVLQRQRAAAAAARVPGGPGVPVLGHSGSPSLEKKKEEAQRREKEREKQERREEEVLRLQAHCEEQAGQLQALRAELRRSTLGLDAFAVCTQHFCLKSENAKAKEKDLSLELSRIREEVDCTAARWKLLQQERAELEKSFEQKLKELQEQQECELAALEEELRTRHASDTDHLRAEHQSQVEELRTQQQEQIEELTAQHESSLEDLRTMHNITMATLQEEHARTMRDLRKAHEQQKATLEDDFEKHRLSLQDQVDTLTFQNRTLRDKAKRFEEALRRSTDEQIVDALAPYQHIEQDLKSLKEVLEMKNQQIHDQERKICQLERVAQKNVYLEEKVQVLQQQNEDLKARIDRNLVLSRQLSEENANLQEYVEKESNEKKRLSRNNEELLWRLQTSPHLSPSSSPSHRAFFPGPDIPPYPYSPGPGTPTHSFSPGPCTPTHRVVSPGPETPTHRGSPAARCSPARVPNANTLPR</sequence>
<dbReference type="GeneTree" id="ENSGT00950000183026"/>
<dbReference type="Proteomes" id="UP001501920">
    <property type="component" value="Chromosome 18"/>
</dbReference>
<feature type="region of interest" description="Disordered" evidence="2">
    <location>
        <begin position="191"/>
        <end position="312"/>
    </location>
</feature>
<evidence type="ECO:0000256" key="1">
    <source>
        <dbReference type="ARBA" id="ARBA00023054"/>
    </source>
</evidence>
<reference evidence="3" key="2">
    <citation type="submission" date="2025-08" db="UniProtKB">
        <authorList>
            <consortium name="Ensembl"/>
        </authorList>
    </citation>
    <scope>IDENTIFICATION</scope>
</reference>
<feature type="compositionally biased region" description="Polar residues" evidence="2">
    <location>
        <begin position="276"/>
        <end position="285"/>
    </location>
</feature>
<reference evidence="3" key="3">
    <citation type="submission" date="2025-09" db="UniProtKB">
        <authorList>
            <consortium name="Ensembl"/>
        </authorList>
    </citation>
    <scope>IDENTIFICATION</scope>
</reference>
<dbReference type="GO" id="GO:0008017">
    <property type="term" value="F:microtubule binding"/>
    <property type="evidence" value="ECO:0007669"/>
    <property type="project" value="TreeGrafter"/>
</dbReference>
<feature type="region of interest" description="Disordered" evidence="2">
    <location>
        <begin position="466"/>
        <end position="487"/>
    </location>
</feature>
<feature type="region of interest" description="Disordered" evidence="2">
    <location>
        <begin position="1255"/>
        <end position="1333"/>
    </location>
</feature>
<dbReference type="STRING" id="42514.ENSPNAP00000035791"/>
<feature type="region of interest" description="Disordered" evidence="2">
    <location>
        <begin position="325"/>
        <end position="451"/>
    </location>
</feature>
<dbReference type="RefSeq" id="XP_017537304.1">
    <property type="nucleotide sequence ID" value="XM_017681815.2"/>
</dbReference>
<feature type="compositionally biased region" description="Basic and acidic residues" evidence="2">
    <location>
        <begin position="832"/>
        <end position="841"/>
    </location>
</feature>
<feature type="compositionally biased region" description="Low complexity" evidence="2">
    <location>
        <begin position="1255"/>
        <end position="1266"/>
    </location>
</feature>
<feature type="region of interest" description="Disordered" evidence="2">
    <location>
        <begin position="1"/>
        <end position="55"/>
    </location>
</feature>
<feature type="region of interest" description="Disordered" evidence="2">
    <location>
        <begin position="679"/>
        <end position="716"/>
    </location>
</feature>
<dbReference type="SUPFAM" id="SSF47162">
    <property type="entry name" value="Apolipoprotein"/>
    <property type="match status" value="1"/>
</dbReference>
<feature type="compositionally biased region" description="Low complexity" evidence="2">
    <location>
        <begin position="862"/>
        <end position="886"/>
    </location>
</feature>
<feature type="compositionally biased region" description="Polar residues" evidence="2">
    <location>
        <begin position="350"/>
        <end position="372"/>
    </location>
</feature>
<evidence type="ECO:0000256" key="2">
    <source>
        <dbReference type="SAM" id="MobiDB-lite"/>
    </source>
</evidence>
<evidence type="ECO:0000313" key="3">
    <source>
        <dbReference type="Ensembl" id="ENSPNAP00000035791.2"/>
    </source>
</evidence>
<feature type="compositionally biased region" description="Pro residues" evidence="2">
    <location>
        <begin position="1273"/>
        <end position="1285"/>
    </location>
</feature>